<accession>A0AAG5DAU0</accession>
<feature type="signal peptide" evidence="1">
    <location>
        <begin position="1"/>
        <end position="22"/>
    </location>
</feature>
<name>A0AAG5DAU0_ANOAO</name>
<sequence length="251" mass="28800">MKLVGLVVCCLSVAILATPSMGRELPIGAIMDAKHIHHGAHYTSGPQRLHPKSCRDTLKRESGVYWIQPEWPFYEPMLVYCDQDYEYGGWTVIQRRIDGTVNFDRDLRDYIKGFGNIDEEFWLGLENIYQLAKSEPHELLIWLKDFSGNTSYARYAHLNMNKFGTHYDFRECGSYSGSAGDNFCKYGPSFLYRDNVGGFWDSSQSNLNGKYVPYNDRGDRGQTVKGLYWGDIKAGSIKEAKMMLRPKAREN</sequence>
<dbReference type="GO" id="GO:0005615">
    <property type="term" value="C:extracellular space"/>
    <property type="evidence" value="ECO:0007669"/>
    <property type="project" value="TreeGrafter"/>
</dbReference>
<feature type="domain" description="Fibrinogen C-terminal" evidence="2">
    <location>
        <begin position="45"/>
        <end position="181"/>
    </location>
</feature>
<evidence type="ECO:0000313" key="4">
    <source>
        <dbReference type="Proteomes" id="UP000075880"/>
    </source>
</evidence>
<dbReference type="Gene3D" id="3.90.215.10">
    <property type="entry name" value="Gamma Fibrinogen, chain A, domain 1"/>
    <property type="match status" value="1"/>
</dbReference>
<reference evidence="3" key="1">
    <citation type="submission" date="2024-04" db="UniProtKB">
        <authorList>
            <consortium name="EnsemblMetazoa"/>
        </authorList>
    </citation>
    <scope>IDENTIFICATION</scope>
    <source>
        <strain evidence="3">EBRO</strain>
    </source>
</reference>
<dbReference type="Pfam" id="PF00147">
    <property type="entry name" value="Fibrinogen_C"/>
    <property type="match status" value="1"/>
</dbReference>
<keyword evidence="1" id="KW-0732">Signal</keyword>
<dbReference type="InterPro" id="IPR014716">
    <property type="entry name" value="Fibrinogen_a/b/g_C_1"/>
</dbReference>
<protein>
    <recommendedName>
        <fullName evidence="2">Fibrinogen C-terminal domain-containing protein</fullName>
    </recommendedName>
</protein>
<dbReference type="NCBIfam" id="NF040941">
    <property type="entry name" value="GGGWT_bact"/>
    <property type="match status" value="1"/>
</dbReference>
<dbReference type="InterPro" id="IPR050373">
    <property type="entry name" value="Fibrinogen_C-term_domain"/>
</dbReference>
<dbReference type="PANTHER" id="PTHR19143">
    <property type="entry name" value="FIBRINOGEN/TENASCIN/ANGIOPOEITIN"/>
    <property type="match status" value="1"/>
</dbReference>
<dbReference type="SUPFAM" id="SSF56496">
    <property type="entry name" value="Fibrinogen C-terminal domain-like"/>
    <property type="match status" value="1"/>
</dbReference>
<dbReference type="Proteomes" id="UP000075880">
    <property type="component" value="Unassembled WGS sequence"/>
</dbReference>
<evidence type="ECO:0000256" key="1">
    <source>
        <dbReference type="SAM" id="SignalP"/>
    </source>
</evidence>
<dbReference type="InterPro" id="IPR002181">
    <property type="entry name" value="Fibrinogen_a/b/g_C_dom"/>
</dbReference>
<dbReference type="InterPro" id="IPR036056">
    <property type="entry name" value="Fibrinogen-like_C"/>
</dbReference>
<evidence type="ECO:0000259" key="2">
    <source>
        <dbReference type="PROSITE" id="PS51406"/>
    </source>
</evidence>
<organism evidence="3 4">
    <name type="scientific">Anopheles atroparvus</name>
    <name type="common">European mosquito</name>
    <dbReference type="NCBI Taxonomy" id="41427"/>
    <lineage>
        <taxon>Eukaryota</taxon>
        <taxon>Metazoa</taxon>
        <taxon>Ecdysozoa</taxon>
        <taxon>Arthropoda</taxon>
        <taxon>Hexapoda</taxon>
        <taxon>Insecta</taxon>
        <taxon>Pterygota</taxon>
        <taxon>Neoptera</taxon>
        <taxon>Endopterygota</taxon>
        <taxon>Diptera</taxon>
        <taxon>Nematocera</taxon>
        <taxon>Culicoidea</taxon>
        <taxon>Culicidae</taxon>
        <taxon>Anophelinae</taxon>
        <taxon>Anopheles</taxon>
    </lineage>
</organism>
<feature type="chain" id="PRO_5042536398" description="Fibrinogen C-terminal domain-containing protein" evidence="1">
    <location>
        <begin position="23"/>
        <end position="251"/>
    </location>
</feature>
<keyword evidence="4" id="KW-1185">Reference proteome</keyword>
<dbReference type="AlphaFoldDB" id="A0AAG5DAU0"/>
<proteinExistence type="predicted"/>
<evidence type="ECO:0000313" key="3">
    <source>
        <dbReference type="EnsemblMetazoa" id="ENSAATROPP008357"/>
    </source>
</evidence>
<dbReference type="PANTHER" id="PTHR19143:SF327">
    <property type="entry name" value="FI21813P1-RELATED"/>
    <property type="match status" value="1"/>
</dbReference>
<dbReference type="PROSITE" id="PS51406">
    <property type="entry name" value="FIBRINOGEN_C_2"/>
    <property type="match status" value="1"/>
</dbReference>
<dbReference type="SMART" id="SM00186">
    <property type="entry name" value="FBG"/>
    <property type="match status" value="1"/>
</dbReference>
<dbReference type="EnsemblMetazoa" id="ENSAATROPT009239">
    <property type="protein sequence ID" value="ENSAATROPP008357"/>
    <property type="gene ID" value="ENSAATROPG007531"/>
</dbReference>